<feature type="compositionally biased region" description="Polar residues" evidence="1">
    <location>
        <begin position="50"/>
        <end position="74"/>
    </location>
</feature>
<protein>
    <submittedName>
        <fullName evidence="3">Uncharacterized protein</fullName>
    </submittedName>
</protein>
<reference evidence="2 4" key="1">
    <citation type="submission" date="2021-11" db="EMBL/GenBank/DDBJ databases">
        <authorList>
            <person name="Islam A."/>
            <person name="Islam S."/>
            <person name="Flora M.S."/>
            <person name="Rahman M."/>
            <person name="Ziaur R.M."/>
            <person name="Epstein J.H."/>
            <person name="Hassan M."/>
            <person name="Klassen M."/>
            <person name="Woodard K."/>
            <person name="Webb A."/>
            <person name="Webby R.J."/>
            <person name="El Zowalaty M.E."/>
        </authorList>
    </citation>
    <scope>NUCLEOTIDE SEQUENCE [LARGE SCALE GENOMIC DNA]</scope>
    <source>
        <strain evidence="2">Pf1</strain>
    </source>
</reference>
<accession>A0AAV0T8Y8</accession>
<reference evidence="3" key="2">
    <citation type="submission" date="2022-12" db="EMBL/GenBank/DDBJ databases">
        <authorList>
            <person name="Webb A."/>
        </authorList>
    </citation>
    <scope>NUCLEOTIDE SEQUENCE</scope>
    <source>
        <strain evidence="3">Pf2</strain>
    </source>
</reference>
<feature type="region of interest" description="Disordered" evidence="1">
    <location>
        <begin position="548"/>
        <end position="567"/>
    </location>
</feature>
<evidence type="ECO:0000313" key="4">
    <source>
        <dbReference type="Proteomes" id="UP001157938"/>
    </source>
</evidence>
<dbReference type="AlphaFoldDB" id="A0AAV0T8Y8"/>
<feature type="compositionally biased region" description="Polar residues" evidence="1">
    <location>
        <begin position="449"/>
        <end position="459"/>
    </location>
</feature>
<organism evidence="3 5">
    <name type="scientific">Peronospora farinosa</name>
    <dbReference type="NCBI Taxonomy" id="134698"/>
    <lineage>
        <taxon>Eukaryota</taxon>
        <taxon>Sar</taxon>
        <taxon>Stramenopiles</taxon>
        <taxon>Oomycota</taxon>
        <taxon>Peronosporomycetes</taxon>
        <taxon>Peronosporales</taxon>
        <taxon>Peronosporaceae</taxon>
        <taxon>Peronospora</taxon>
    </lineage>
</organism>
<name>A0AAV0T8Y8_9STRA</name>
<feature type="region of interest" description="Disordered" evidence="1">
    <location>
        <begin position="47"/>
        <end position="74"/>
    </location>
</feature>
<feature type="compositionally biased region" description="Polar residues" evidence="1">
    <location>
        <begin position="478"/>
        <end position="494"/>
    </location>
</feature>
<dbReference type="EMBL" id="CAKLBC010001314">
    <property type="protein sequence ID" value="CAH0490941.1"/>
    <property type="molecule type" value="Genomic_DNA"/>
</dbReference>
<feature type="compositionally biased region" description="Basic residues" evidence="1">
    <location>
        <begin position="466"/>
        <end position="475"/>
    </location>
</feature>
<evidence type="ECO:0000256" key="1">
    <source>
        <dbReference type="SAM" id="MobiDB-lite"/>
    </source>
</evidence>
<sequence length="861" mass="97153">MTNPARDAKALSLSDEDMAGTLYDFCYTSEPLLMQCHRLLSTQQQQQQQESCNEPNHEMSQFNSLPTIGCPSSNDPYHTKPMLCQRDEEVSMLVNMNAPSTSSNDWHRRHQCAIQEQLEQQRDLRMQINQQHQLEKQMQQQHMEVQRWQQEKVQRQQVQAQRFVERILPPRYSSSAGRLDQTGWTNDVYTLHTPTPSFGSGGDLNAVIQQPGQLYNARSGCSEQLLVRTTTAPVSTHSYMSDYNERSRSGVPMDNDGVFALHQDPQIVQAHLQAQNPYNFAVYRQERHDVRLLAETQAERTKVPRMQTLQRYTQQELLQPQPYYPAEINQRSRQEKASGPSFDDAFLDQIMEGFFTSAAPAVSNHTTVNVSAGINVYLGKARKKQAVFNANPSQFRIWTGEEVQIEGQMNVYPRLPIPPSGATVVPGVSLARQAVRLVTMRDILNYEDGSSNVDLSTSRPYDKQKRIPPRRKMLRNKASANRQKMSHQQSVRNYQQLRRKQPAGTLLLGQSASDVTASAFISTARPSTPMHLAFLESRAARASEQTACITNTRPSKKNSESSTPPSQLLLPAPVVQLSTEFANPNIAAYEEPNPGSSKMAVASTDMCNSSTTYQLIQKHTRTPPQDTAVLEQAVQPAYFLHSSTPEVKRKTNEPNAMGQTNVGRVCDSPIDKAFGQHRRQQSSLNVSVSLKAVNNVQSPIKLDVVDNGKDAQIPRKINRAKRPFARVIPLTTGGQKQQIHGTSPSADIVITRKGSMAATAVAPATDTHTPLVFELARMENRTVVIFCKRDFMRYQAVKIWRKYQEQLKKHEEWREVRVAGKRTRYLNSRYDGETRRAKRKAYAVGKATKKTILGGRENPQL</sequence>
<comment type="caution">
    <text evidence="3">The sequence shown here is derived from an EMBL/GenBank/DDBJ whole genome shotgun (WGS) entry which is preliminary data.</text>
</comment>
<dbReference type="Proteomes" id="UP001157938">
    <property type="component" value="Unassembled WGS sequence"/>
</dbReference>
<dbReference type="EMBL" id="CANTFK010000528">
    <property type="protein sequence ID" value="CAI5717292.1"/>
    <property type="molecule type" value="Genomic_DNA"/>
</dbReference>
<evidence type="ECO:0000313" key="3">
    <source>
        <dbReference type="EMBL" id="CAI5717292.1"/>
    </source>
</evidence>
<dbReference type="Proteomes" id="UP001159659">
    <property type="component" value="Unassembled WGS sequence"/>
</dbReference>
<evidence type="ECO:0000313" key="5">
    <source>
        <dbReference type="Proteomes" id="UP001159659"/>
    </source>
</evidence>
<keyword evidence="4" id="KW-1185">Reference proteome</keyword>
<feature type="region of interest" description="Disordered" evidence="1">
    <location>
        <begin position="449"/>
        <end position="494"/>
    </location>
</feature>
<evidence type="ECO:0000313" key="2">
    <source>
        <dbReference type="EMBL" id="CAH0490941.1"/>
    </source>
</evidence>
<gene>
    <name evidence="2" type="ORF">PFR001_LOCUS6237</name>
    <name evidence="3" type="ORF">PFR002_LOCUS3426</name>
</gene>
<proteinExistence type="predicted"/>